<keyword evidence="4" id="KW-0963">Cytoplasm</keyword>
<evidence type="ECO:0000259" key="6">
    <source>
        <dbReference type="Pfam" id="PF01738"/>
    </source>
</evidence>
<evidence type="ECO:0000256" key="2">
    <source>
        <dbReference type="ARBA" id="ARBA00008456"/>
    </source>
</evidence>
<dbReference type="GO" id="GO:0005829">
    <property type="term" value="C:cytosol"/>
    <property type="evidence" value="ECO:0007669"/>
    <property type="project" value="UniProtKB-SubCell"/>
</dbReference>
<dbReference type="SUPFAM" id="SSF53474">
    <property type="entry name" value="alpha/beta-Hydrolases"/>
    <property type="match status" value="1"/>
</dbReference>
<dbReference type="InterPro" id="IPR029058">
    <property type="entry name" value="AB_hydrolase_fold"/>
</dbReference>
<dbReference type="Gene3D" id="3.40.50.1820">
    <property type="entry name" value="alpha/beta hydrolase"/>
    <property type="match status" value="1"/>
</dbReference>
<dbReference type="Pfam" id="PF01738">
    <property type="entry name" value="DLH"/>
    <property type="match status" value="1"/>
</dbReference>
<reference evidence="7" key="1">
    <citation type="journal article" date="2007" name="PLoS ONE">
        <title>The first genome sequence of an elite grapevine cultivar (Pinot noir Vitis vinifera L.): coping with a highly heterozygous genome.</title>
        <authorList>
            <person name="Velasco R."/>
            <person name="Zharkikh A."/>
            <person name="Troggio M."/>
            <person name="Cartwright D.A."/>
            <person name="Cestaro A."/>
            <person name="Pruss D."/>
            <person name="Pindo M."/>
            <person name="FitzGerald L.M."/>
            <person name="Vezzulli S."/>
            <person name="Reid J."/>
            <person name="Malacarne G."/>
            <person name="Iliev D."/>
            <person name="Coppola G."/>
            <person name="Wardell B."/>
            <person name="Micheletti D."/>
            <person name="Macalma T."/>
            <person name="Facci M."/>
            <person name="Mitchell J.T."/>
            <person name="Perazzolli M."/>
            <person name="Eldredge G."/>
            <person name="Gatto P."/>
            <person name="Oyzerski R."/>
            <person name="Moretto M."/>
            <person name="Gutin N."/>
            <person name="Stefanini M."/>
            <person name="Chen Y."/>
            <person name="Segala C."/>
            <person name="Davenport C."/>
            <person name="Dematte L."/>
            <person name="Mraz A."/>
            <person name="Battilana J."/>
            <person name="Stormo K."/>
            <person name="Costa F."/>
            <person name="Tao Q."/>
            <person name="Si-Ammour A."/>
            <person name="Harkins T."/>
            <person name="Lackey A."/>
            <person name="Perbost C."/>
            <person name="Taillon B."/>
            <person name="Stella A."/>
            <person name="Solovyev V."/>
            <person name="Fawcett J.A."/>
            <person name="Sterck L."/>
            <person name="Vandepoele K."/>
            <person name="Grando S.M."/>
            <person name="Toppo S."/>
            <person name="Moser C."/>
            <person name="Lanchbury J."/>
            <person name="Bogden R."/>
            <person name="Skolnick M."/>
            <person name="Sgaramella V."/>
            <person name="Bhatnagar S.K."/>
            <person name="Fontana P."/>
            <person name="Gutin A."/>
            <person name="Van de Peer Y."/>
            <person name="Salamini F."/>
            <person name="Viola R."/>
        </authorList>
    </citation>
    <scope>NUCLEOTIDE SEQUENCE</scope>
</reference>
<dbReference type="PANTHER" id="PTHR46812:SF1">
    <property type="entry name" value="CARBOXYMETHYLENEBUTENOLIDASE HOMOLOG"/>
    <property type="match status" value="1"/>
</dbReference>
<comment type="similarity">
    <text evidence="2">Belongs to the dienelactone hydrolase family.</text>
</comment>
<dbReference type="GO" id="GO:0016787">
    <property type="term" value="F:hydrolase activity"/>
    <property type="evidence" value="ECO:0007669"/>
    <property type="project" value="UniProtKB-KW"/>
</dbReference>
<dbReference type="InterPro" id="IPR002925">
    <property type="entry name" value="Dienelactn_hydro"/>
</dbReference>
<evidence type="ECO:0000256" key="5">
    <source>
        <dbReference type="ARBA" id="ARBA00022801"/>
    </source>
</evidence>
<dbReference type="EMBL" id="AM432437">
    <property type="protein sequence ID" value="CAN78196.1"/>
    <property type="molecule type" value="Genomic_DNA"/>
</dbReference>
<proteinExistence type="inferred from homology"/>
<keyword evidence="5" id="KW-0378">Hydrolase</keyword>
<gene>
    <name evidence="7" type="ORF">VITISV_008800</name>
</gene>
<organism evidence="7">
    <name type="scientific">Vitis vinifera</name>
    <name type="common">Grape</name>
    <dbReference type="NCBI Taxonomy" id="29760"/>
    <lineage>
        <taxon>Eukaryota</taxon>
        <taxon>Viridiplantae</taxon>
        <taxon>Streptophyta</taxon>
        <taxon>Embryophyta</taxon>
        <taxon>Tracheophyta</taxon>
        <taxon>Spermatophyta</taxon>
        <taxon>Magnoliopsida</taxon>
        <taxon>eudicotyledons</taxon>
        <taxon>Gunneridae</taxon>
        <taxon>Pentapetalae</taxon>
        <taxon>rosids</taxon>
        <taxon>Vitales</taxon>
        <taxon>Vitaceae</taxon>
        <taxon>Viteae</taxon>
        <taxon>Vitis</taxon>
    </lineage>
</organism>
<evidence type="ECO:0000313" key="7">
    <source>
        <dbReference type="EMBL" id="CAN78196.1"/>
    </source>
</evidence>
<evidence type="ECO:0000256" key="4">
    <source>
        <dbReference type="ARBA" id="ARBA00022490"/>
    </source>
</evidence>
<dbReference type="PANTHER" id="PTHR46812">
    <property type="entry name" value="CARBOXYMETHYLENEBUTENOLIDASE HOMOLOG"/>
    <property type="match status" value="1"/>
</dbReference>
<feature type="domain" description="Dienelactone hydrolase" evidence="6">
    <location>
        <begin position="106"/>
        <end position="317"/>
    </location>
</feature>
<evidence type="ECO:0000256" key="1">
    <source>
        <dbReference type="ARBA" id="ARBA00004514"/>
    </source>
</evidence>
<dbReference type="AlphaFoldDB" id="A5AQS4"/>
<protein>
    <recommendedName>
        <fullName evidence="3">Carboxymethylenebutenolidase homolog</fullName>
    </recommendedName>
</protein>
<dbReference type="ExpressionAtlas" id="A5AQS4">
    <property type="expression patterns" value="baseline and differential"/>
</dbReference>
<sequence length="342" mass="37531">MGLAMTTNTLPPALLSASSISSSFRRPLYCHYSSISASPRILSSLLTLNLQFMFQRICKSLPSLTKNTACRVSSGQVKVEDSVDDEACELVNGVELSIGEGDDSINAYLLKAVKNNNGTGILLLSDVFGFEDSSTRDFAYRVACNGYNVLVPDLFRGNPWVKDQPKIMFQQWLATQDRQRVARDIDMSVKWLVDEFIAAGVTEKLGVIGFCFGGGRVIDVLAQDQGAHFGTGVSFYGTRINPSAAANVKVPVLFISGDEDPLCPVNLLKDIEKSIGRGSRLVIFEGRGHGFAHRPESPEDDEDAEQAFAVLRSWLQEGLAVTSETLLHPRSEAHSIEEFLFW</sequence>
<accession>A5AQS4</accession>
<name>A5AQS4_VITVI</name>
<evidence type="ECO:0000256" key="3">
    <source>
        <dbReference type="ARBA" id="ARBA00014180"/>
    </source>
</evidence>
<comment type="subcellular location">
    <subcellularLocation>
        <location evidence="1">Cytoplasm</location>
        <location evidence="1">Cytosol</location>
    </subcellularLocation>
</comment>
<dbReference type="InterPro" id="IPR042946">
    <property type="entry name" value="CMBL"/>
</dbReference>